<protein>
    <submittedName>
        <fullName evidence="9">Sugar ABC transporter permease</fullName>
    </submittedName>
</protein>
<comment type="subcellular location">
    <subcellularLocation>
        <location evidence="1 7">Cell membrane</location>
        <topology evidence="1 7">Multi-pass membrane protein</topology>
    </subcellularLocation>
</comment>
<dbReference type="GO" id="GO:0005886">
    <property type="term" value="C:plasma membrane"/>
    <property type="evidence" value="ECO:0007669"/>
    <property type="project" value="UniProtKB-SubCell"/>
</dbReference>
<keyword evidence="6 7" id="KW-0472">Membrane</keyword>
<gene>
    <name evidence="9" type="ORF">HYG85_16375</name>
</gene>
<comment type="similarity">
    <text evidence="7">Belongs to the binding-protein-dependent transport system permease family.</text>
</comment>
<evidence type="ECO:0000256" key="7">
    <source>
        <dbReference type="RuleBase" id="RU363032"/>
    </source>
</evidence>
<evidence type="ECO:0000256" key="1">
    <source>
        <dbReference type="ARBA" id="ARBA00004651"/>
    </source>
</evidence>
<evidence type="ECO:0000256" key="6">
    <source>
        <dbReference type="ARBA" id="ARBA00023136"/>
    </source>
</evidence>
<dbReference type="PROSITE" id="PS50928">
    <property type="entry name" value="ABC_TM1"/>
    <property type="match status" value="1"/>
</dbReference>
<feature type="domain" description="ABC transmembrane type-1" evidence="8">
    <location>
        <begin position="68"/>
        <end position="282"/>
    </location>
</feature>
<feature type="transmembrane region" description="Helical" evidence="7">
    <location>
        <begin position="155"/>
        <end position="183"/>
    </location>
</feature>
<feature type="transmembrane region" description="Helical" evidence="7">
    <location>
        <begin position="114"/>
        <end position="135"/>
    </location>
</feature>
<keyword evidence="10" id="KW-1185">Reference proteome</keyword>
<dbReference type="GO" id="GO:0055085">
    <property type="term" value="P:transmembrane transport"/>
    <property type="evidence" value="ECO:0007669"/>
    <property type="project" value="InterPro"/>
</dbReference>
<dbReference type="AlphaFoldDB" id="A0A8J8MF97"/>
<dbReference type="CDD" id="cd06261">
    <property type="entry name" value="TM_PBP2"/>
    <property type="match status" value="1"/>
</dbReference>
<evidence type="ECO:0000256" key="5">
    <source>
        <dbReference type="ARBA" id="ARBA00022989"/>
    </source>
</evidence>
<dbReference type="InterPro" id="IPR050809">
    <property type="entry name" value="UgpAE/MalFG_permease"/>
</dbReference>
<evidence type="ECO:0000313" key="10">
    <source>
        <dbReference type="Proteomes" id="UP000677305"/>
    </source>
</evidence>
<proteinExistence type="inferred from homology"/>
<evidence type="ECO:0000256" key="2">
    <source>
        <dbReference type="ARBA" id="ARBA00022448"/>
    </source>
</evidence>
<dbReference type="Pfam" id="PF00528">
    <property type="entry name" value="BPD_transp_1"/>
    <property type="match status" value="1"/>
</dbReference>
<sequence length="292" mass="33319">MLKLLSKNKGIYILILPALIYFAVFSYFPIVNGFMMSLQHYSIGGEHTFAGLVHYREILTDIDFWRAFRNTLQIGGGNLIVGFIMQVLLALLLNEITHKKFKKLTQTIIYTPNLFSWVAIGGIWISLLAPDTGMVNEIIKWFGMEPINFMTNVKIIQPVFIFLNTWKSAGYGCIIFLAAITGIDKNLYEAAAIDGASRFKQTLYITIPGLYSTMKVVFMLNLISVLRMFSQSYVLTNYAVIDKTQVAMTYTYSMGIENFRMDYGSAIAFIMLLFTSVFVLIYQMFVRKKEVD</sequence>
<evidence type="ECO:0000313" key="9">
    <source>
        <dbReference type="EMBL" id="QUH32039.1"/>
    </source>
</evidence>
<dbReference type="Proteomes" id="UP000677305">
    <property type="component" value="Chromosome"/>
</dbReference>
<dbReference type="Gene3D" id="1.10.3720.10">
    <property type="entry name" value="MetI-like"/>
    <property type="match status" value="1"/>
</dbReference>
<dbReference type="PANTHER" id="PTHR43227">
    <property type="entry name" value="BLL4140 PROTEIN"/>
    <property type="match status" value="1"/>
</dbReference>
<dbReference type="InterPro" id="IPR000515">
    <property type="entry name" value="MetI-like"/>
</dbReference>
<keyword evidence="4 7" id="KW-0812">Transmembrane</keyword>
<feature type="transmembrane region" description="Helical" evidence="7">
    <location>
        <begin position="263"/>
        <end position="282"/>
    </location>
</feature>
<evidence type="ECO:0000256" key="4">
    <source>
        <dbReference type="ARBA" id="ARBA00022692"/>
    </source>
</evidence>
<name>A0A8J8MF97_9FIRM</name>
<dbReference type="InterPro" id="IPR035906">
    <property type="entry name" value="MetI-like_sf"/>
</dbReference>
<organism evidence="9 10">
    <name type="scientific">Vallitalea guaymasensis</name>
    <dbReference type="NCBI Taxonomy" id="1185412"/>
    <lineage>
        <taxon>Bacteria</taxon>
        <taxon>Bacillati</taxon>
        <taxon>Bacillota</taxon>
        <taxon>Clostridia</taxon>
        <taxon>Lachnospirales</taxon>
        <taxon>Vallitaleaceae</taxon>
        <taxon>Vallitalea</taxon>
    </lineage>
</organism>
<feature type="transmembrane region" description="Helical" evidence="7">
    <location>
        <begin position="74"/>
        <end position="93"/>
    </location>
</feature>
<keyword evidence="5 7" id="KW-1133">Transmembrane helix</keyword>
<reference evidence="9 10" key="1">
    <citation type="submission" date="2020-07" db="EMBL/GenBank/DDBJ databases">
        <title>Vallitalea guaymasensis genome.</title>
        <authorList>
            <person name="Postec A."/>
        </authorList>
    </citation>
    <scope>NUCLEOTIDE SEQUENCE [LARGE SCALE GENOMIC DNA]</scope>
    <source>
        <strain evidence="9 10">Ra1766G1</strain>
    </source>
</reference>
<dbReference type="EMBL" id="CP058561">
    <property type="protein sequence ID" value="QUH32039.1"/>
    <property type="molecule type" value="Genomic_DNA"/>
</dbReference>
<keyword evidence="2 7" id="KW-0813">Transport</keyword>
<keyword evidence="3" id="KW-1003">Cell membrane</keyword>
<accession>A0A8J8MF97</accession>
<feature type="transmembrane region" description="Helical" evidence="7">
    <location>
        <begin position="12"/>
        <end position="30"/>
    </location>
</feature>
<evidence type="ECO:0000259" key="8">
    <source>
        <dbReference type="PROSITE" id="PS50928"/>
    </source>
</evidence>
<evidence type="ECO:0000256" key="3">
    <source>
        <dbReference type="ARBA" id="ARBA00022475"/>
    </source>
</evidence>
<dbReference type="KEGG" id="vgu:HYG85_16375"/>
<dbReference type="PANTHER" id="PTHR43227:SF11">
    <property type="entry name" value="BLL4140 PROTEIN"/>
    <property type="match status" value="1"/>
</dbReference>
<feature type="transmembrane region" description="Helical" evidence="7">
    <location>
        <begin position="203"/>
        <end position="226"/>
    </location>
</feature>
<dbReference type="SUPFAM" id="SSF161098">
    <property type="entry name" value="MetI-like"/>
    <property type="match status" value="1"/>
</dbReference>